<protein>
    <submittedName>
        <fullName evidence="1">Uncharacterized protein</fullName>
    </submittedName>
</protein>
<dbReference type="AlphaFoldDB" id="A0A7G7IQY5"/>
<dbReference type="RefSeq" id="WP_010737759.1">
    <property type="nucleotide sequence ID" value="NZ_BSWT01000056.1"/>
</dbReference>
<reference evidence="1 2" key="1">
    <citation type="submission" date="2019-05" db="EMBL/GenBank/DDBJ databases">
        <authorList>
            <consortium name="Pathogen Informatics"/>
        </authorList>
    </citation>
    <scope>NUCLEOTIDE SEQUENCE [LARGE SCALE GENOMIC DNA]</scope>
    <source>
        <strain evidence="1 2">NCTC12204</strain>
    </source>
</reference>
<accession>A0A7G7IQY5</accession>
<evidence type="ECO:0000313" key="2">
    <source>
        <dbReference type="Proteomes" id="UP000352698"/>
    </source>
</evidence>
<proteinExistence type="predicted"/>
<dbReference type="EMBL" id="CABEEP010000001">
    <property type="protein sequence ID" value="VTQ65171.1"/>
    <property type="molecule type" value="Genomic_DNA"/>
</dbReference>
<evidence type="ECO:0000313" key="1">
    <source>
        <dbReference type="EMBL" id="VTQ65171.1"/>
    </source>
</evidence>
<organism evidence="1 2">
    <name type="scientific">Enterococcus hirae</name>
    <dbReference type="NCBI Taxonomy" id="1354"/>
    <lineage>
        <taxon>Bacteria</taxon>
        <taxon>Bacillati</taxon>
        <taxon>Bacillota</taxon>
        <taxon>Bacilli</taxon>
        <taxon>Lactobacillales</taxon>
        <taxon>Enterococcaceae</taxon>
        <taxon>Enterococcus</taxon>
    </lineage>
</organism>
<sequence>MTREEKIYDVASQIIYVVINNLFFIVVNLPLFSYLYLMIYQGVTLYLILLGLFMILFAISLIALFESLYQFIIKKQESNLRFFWRSIAKACSWDSLPVYLLISLIASIGFLFFMVELSPIFSIFVIIYAILAVYGMLILPFAIMETILFQNTFLKTLLNAMILSFQKWQLQLFTIAYLLFVLLLFPRSPAIFFFVGFSGYCYLFLTFYTPFLQTRIASIKGLDQRND</sequence>
<gene>
    <name evidence="1" type="ORF">NCTC12204_01665</name>
</gene>
<dbReference type="Proteomes" id="UP000352698">
    <property type="component" value="Unassembled WGS sequence"/>
</dbReference>
<comment type="caution">
    <text evidence="1">The sequence shown here is derived from an EMBL/GenBank/DDBJ whole genome shotgun (WGS) entry which is preliminary data.</text>
</comment>
<name>A0A7G7IQY5_ENTHR</name>